<evidence type="ECO:0000256" key="2">
    <source>
        <dbReference type="SAM" id="Phobius"/>
    </source>
</evidence>
<dbReference type="EMBL" id="SPLM01000108">
    <property type="protein sequence ID" value="TMW60201.1"/>
    <property type="molecule type" value="Genomic_DNA"/>
</dbReference>
<feature type="compositionally biased region" description="Low complexity" evidence="1">
    <location>
        <begin position="290"/>
        <end position="304"/>
    </location>
</feature>
<feature type="region of interest" description="Disordered" evidence="1">
    <location>
        <begin position="171"/>
        <end position="261"/>
    </location>
</feature>
<dbReference type="PANTHER" id="PTHR31737:SF2">
    <property type="entry name" value="PROTEIN TOS1"/>
    <property type="match status" value="1"/>
</dbReference>
<proteinExistence type="predicted"/>
<feature type="signal peptide" evidence="3">
    <location>
        <begin position="1"/>
        <end position="21"/>
    </location>
</feature>
<dbReference type="SUPFAM" id="SSF49870">
    <property type="entry name" value="Osmotin, thaumatin-like protein"/>
    <property type="match status" value="1"/>
</dbReference>
<dbReference type="PROSITE" id="PS51367">
    <property type="entry name" value="THAUMATIN_2"/>
    <property type="match status" value="1"/>
</dbReference>
<dbReference type="OrthoDB" id="67847at2759"/>
<reference evidence="4" key="1">
    <citation type="submission" date="2019-03" db="EMBL/GenBank/DDBJ databases">
        <title>Long read genome sequence of the mycoparasitic Pythium oligandrum ATCC 38472 isolated from sugarbeet rhizosphere.</title>
        <authorList>
            <person name="Gaulin E."/>
        </authorList>
    </citation>
    <scope>NUCLEOTIDE SEQUENCE</scope>
    <source>
        <strain evidence="4">ATCC 38472_TT</strain>
    </source>
</reference>
<keyword evidence="2" id="KW-1133">Transmembrane helix</keyword>
<dbReference type="PANTHER" id="PTHR31737">
    <property type="entry name" value="PROTEIN TOS1"/>
    <property type="match status" value="1"/>
</dbReference>
<keyword evidence="2" id="KW-0472">Membrane</keyword>
<feature type="transmembrane region" description="Helical" evidence="2">
    <location>
        <begin position="313"/>
        <end position="335"/>
    </location>
</feature>
<feature type="chain" id="PRO_5035480976" description="Thaumatin-like protein" evidence="3">
    <location>
        <begin position="22"/>
        <end position="363"/>
    </location>
</feature>
<feature type="compositionally biased region" description="Pro residues" evidence="1">
    <location>
        <begin position="183"/>
        <end position="210"/>
    </location>
</feature>
<feature type="region of interest" description="Disordered" evidence="1">
    <location>
        <begin position="275"/>
        <end position="310"/>
    </location>
</feature>
<dbReference type="SMART" id="SM00205">
    <property type="entry name" value="THN"/>
    <property type="match status" value="1"/>
</dbReference>
<comment type="caution">
    <text evidence="4">The sequence shown here is derived from an EMBL/GenBank/DDBJ whole genome shotgun (WGS) entry which is preliminary data.</text>
</comment>
<feature type="compositionally biased region" description="Low complexity" evidence="1">
    <location>
        <begin position="211"/>
        <end position="227"/>
    </location>
</feature>
<protein>
    <recommendedName>
        <fullName evidence="6">Thaumatin-like protein</fullName>
    </recommendedName>
</protein>
<organism evidence="4 5">
    <name type="scientific">Pythium oligandrum</name>
    <name type="common">Mycoparasitic fungus</name>
    <dbReference type="NCBI Taxonomy" id="41045"/>
    <lineage>
        <taxon>Eukaryota</taxon>
        <taxon>Sar</taxon>
        <taxon>Stramenopiles</taxon>
        <taxon>Oomycota</taxon>
        <taxon>Peronosporomycetes</taxon>
        <taxon>Pythiales</taxon>
        <taxon>Pythiaceae</taxon>
        <taxon>Pythium</taxon>
    </lineage>
</organism>
<gene>
    <name evidence="4" type="ORF">Poli38472_000243</name>
</gene>
<evidence type="ECO:0000313" key="5">
    <source>
        <dbReference type="Proteomes" id="UP000794436"/>
    </source>
</evidence>
<keyword evidence="3" id="KW-0732">Signal</keyword>
<evidence type="ECO:0000313" key="4">
    <source>
        <dbReference type="EMBL" id="TMW60201.1"/>
    </source>
</evidence>
<keyword evidence="2" id="KW-0812">Transmembrane</keyword>
<evidence type="ECO:0000256" key="3">
    <source>
        <dbReference type="SAM" id="SignalP"/>
    </source>
</evidence>
<dbReference type="Gene3D" id="2.60.110.10">
    <property type="entry name" value="Thaumatin"/>
    <property type="match status" value="2"/>
</dbReference>
<keyword evidence="5" id="KW-1185">Reference proteome</keyword>
<dbReference type="InterPro" id="IPR037176">
    <property type="entry name" value="Osmotin/thaumatin-like_sf"/>
</dbReference>
<dbReference type="AlphaFoldDB" id="A0A8K1CBD5"/>
<sequence length="363" mass="37149">MKVFTSTTALALAAVASTVSASSKITFKNTCTKQVDLYDNHSLIPLAPGATSERTLNDGYMGIFRDGTSPQATLAEFTLAGGKTWFDISIIPTGNGIGPEYCPSLDECKRFTGGVGYNTAMQIAPLSGINGAHCRVLTCLNDGCDDAYQFPKDDTKTHNCPDGTEFIITFCPGGAGGATPAPTTQPPTTAPPTTQPPTTAPPTTVPPTSLPPKSSVPPSAAPNSTAPVYKLRSINGGSASAEGETTTETETEKDAEAGVLENDVVSIETPAPVGTVAAPEETPTTGDESTTVGGQTGVTETNTQSSGGSASPVGTVMAVLLAVAAVAGVAVIVVMRRKKAELDAMDDKSPVTTMRNQCNTVTL</sequence>
<name>A0A8K1CBD5_PYTOL</name>
<accession>A0A8K1CBD5</accession>
<dbReference type="InterPro" id="IPR001938">
    <property type="entry name" value="Thaumatin"/>
</dbReference>
<evidence type="ECO:0000256" key="1">
    <source>
        <dbReference type="SAM" id="MobiDB-lite"/>
    </source>
</evidence>
<dbReference type="Proteomes" id="UP000794436">
    <property type="component" value="Unassembled WGS sequence"/>
</dbReference>
<evidence type="ECO:0008006" key="6">
    <source>
        <dbReference type="Google" id="ProtNLM"/>
    </source>
</evidence>